<name>A0A1K1LVU5_9FLAO</name>
<keyword evidence="2" id="KW-0540">Nuclease</keyword>
<keyword evidence="3" id="KW-1185">Reference proteome</keyword>
<accession>A0A1K1LVU5</accession>
<dbReference type="GO" id="GO:0000175">
    <property type="term" value="F:3'-5'-RNA exonuclease activity"/>
    <property type="evidence" value="ECO:0007669"/>
    <property type="project" value="TreeGrafter"/>
</dbReference>
<dbReference type="InterPro" id="IPR050410">
    <property type="entry name" value="CCR4/nocturin_mRNA_transcr"/>
</dbReference>
<reference evidence="3" key="1">
    <citation type="submission" date="2016-11" db="EMBL/GenBank/DDBJ databases">
        <authorList>
            <person name="Varghese N."/>
            <person name="Submissions S."/>
        </authorList>
    </citation>
    <scope>NUCLEOTIDE SEQUENCE [LARGE SCALE GENOMIC DNA]</scope>
    <source>
        <strain evidence="3">DSM 24786</strain>
    </source>
</reference>
<sequence>MIKKYAFVIVLVFTLFSVSLTSQNIKAMTFNIKYDNTGDTINNWNFRKAKMVALIQHYNPSFLGIQEGLHNQVNYLDSNLPNYNYIGVGRDDGKQKGEYSAIYYNKNNFKVIKSSTFWLSTTPNKISIGWDASMERICSYALFQHKKTKQNYWVFNAHFDHIGVEARKNSAKLIIEKIKSLNTENYPVILMGDFNVTPNTATITTIKNYLEDSYTVTAEKPYGPKGTFNGFTDKIVKDRIDYIFVKHLNVLSVQIIDNRLDNNKHISDHLSVLTTLTTKK</sequence>
<evidence type="ECO:0000259" key="1">
    <source>
        <dbReference type="Pfam" id="PF03372"/>
    </source>
</evidence>
<dbReference type="OrthoDB" id="9793162at2"/>
<proteinExistence type="predicted"/>
<protein>
    <submittedName>
        <fullName evidence="2">Metal-dependent hydrolase, endonuclease/exonuclease/phosphatase family</fullName>
    </submittedName>
</protein>
<keyword evidence="2" id="KW-0269">Exonuclease</keyword>
<keyword evidence="2" id="KW-0378">Hydrolase</keyword>
<keyword evidence="2" id="KW-0255">Endonuclease</keyword>
<dbReference type="GO" id="GO:0004519">
    <property type="term" value="F:endonuclease activity"/>
    <property type="evidence" value="ECO:0007669"/>
    <property type="project" value="UniProtKB-KW"/>
</dbReference>
<dbReference type="SUPFAM" id="SSF56219">
    <property type="entry name" value="DNase I-like"/>
    <property type="match status" value="1"/>
</dbReference>
<dbReference type="AlphaFoldDB" id="A0A1K1LVU5"/>
<evidence type="ECO:0000313" key="3">
    <source>
        <dbReference type="Proteomes" id="UP000183257"/>
    </source>
</evidence>
<dbReference type="InterPro" id="IPR005135">
    <property type="entry name" value="Endo/exonuclease/phosphatase"/>
</dbReference>
<dbReference type="PANTHER" id="PTHR12121:SF36">
    <property type="entry name" value="ENDONUCLEASE_EXONUCLEASE_PHOSPHATASE DOMAIN-CONTAINING PROTEIN"/>
    <property type="match status" value="1"/>
</dbReference>
<dbReference type="CDD" id="cd09083">
    <property type="entry name" value="EEP-1"/>
    <property type="match status" value="1"/>
</dbReference>
<gene>
    <name evidence="2" type="ORF">SAMN05660313_00118</name>
</gene>
<dbReference type="InterPro" id="IPR036691">
    <property type="entry name" value="Endo/exonu/phosph_ase_sf"/>
</dbReference>
<evidence type="ECO:0000313" key="2">
    <source>
        <dbReference type="EMBL" id="SFW14978.1"/>
    </source>
</evidence>
<feature type="domain" description="Endonuclease/exonuclease/phosphatase" evidence="1">
    <location>
        <begin position="28"/>
        <end position="269"/>
    </location>
</feature>
<dbReference type="PANTHER" id="PTHR12121">
    <property type="entry name" value="CARBON CATABOLITE REPRESSOR PROTEIN 4"/>
    <property type="match status" value="1"/>
</dbReference>
<dbReference type="Gene3D" id="3.60.10.10">
    <property type="entry name" value="Endonuclease/exonuclease/phosphatase"/>
    <property type="match status" value="1"/>
</dbReference>
<dbReference type="RefSeq" id="WP_072301821.1">
    <property type="nucleotide sequence ID" value="NZ_FPIY01000001.1"/>
</dbReference>
<dbReference type="Proteomes" id="UP000183257">
    <property type="component" value="Unassembled WGS sequence"/>
</dbReference>
<organism evidence="2 3">
    <name type="scientific">Cellulophaga fucicola</name>
    <dbReference type="NCBI Taxonomy" id="76595"/>
    <lineage>
        <taxon>Bacteria</taxon>
        <taxon>Pseudomonadati</taxon>
        <taxon>Bacteroidota</taxon>
        <taxon>Flavobacteriia</taxon>
        <taxon>Flavobacteriales</taxon>
        <taxon>Flavobacteriaceae</taxon>
        <taxon>Cellulophaga</taxon>
    </lineage>
</organism>
<dbReference type="Pfam" id="PF03372">
    <property type="entry name" value="Exo_endo_phos"/>
    <property type="match status" value="1"/>
</dbReference>
<dbReference type="EMBL" id="FPIY01000001">
    <property type="protein sequence ID" value="SFW14978.1"/>
    <property type="molecule type" value="Genomic_DNA"/>
</dbReference>
<dbReference type="STRING" id="76595.SAMN05660313_00118"/>